<accession>A0A6G0WL83</accession>
<comment type="caution">
    <text evidence="1">The sequence shown here is derived from an EMBL/GenBank/DDBJ whole genome shotgun (WGS) entry which is preliminary data.</text>
</comment>
<protein>
    <submittedName>
        <fullName evidence="1">Uncharacterized protein</fullName>
    </submittedName>
</protein>
<proteinExistence type="predicted"/>
<evidence type="ECO:0000313" key="1">
    <source>
        <dbReference type="EMBL" id="KAF0728049.1"/>
    </source>
</evidence>
<keyword evidence="2" id="KW-1185">Reference proteome</keyword>
<reference evidence="1 2" key="1">
    <citation type="submission" date="2019-08" db="EMBL/GenBank/DDBJ databases">
        <title>Whole genome of Aphis craccivora.</title>
        <authorList>
            <person name="Voronova N.V."/>
            <person name="Shulinski R.S."/>
            <person name="Bandarenka Y.V."/>
            <person name="Zhorov D.G."/>
            <person name="Warner D."/>
        </authorList>
    </citation>
    <scope>NUCLEOTIDE SEQUENCE [LARGE SCALE GENOMIC DNA]</scope>
    <source>
        <strain evidence="1">180601</strain>
        <tissue evidence="1">Whole Body</tissue>
    </source>
</reference>
<dbReference type="EMBL" id="VUJU01008623">
    <property type="protein sequence ID" value="KAF0728049.1"/>
    <property type="molecule type" value="Genomic_DNA"/>
</dbReference>
<dbReference type="AlphaFoldDB" id="A0A6G0WL83"/>
<gene>
    <name evidence="1" type="ORF">FWK35_00033389</name>
</gene>
<organism evidence="1 2">
    <name type="scientific">Aphis craccivora</name>
    <name type="common">Cowpea aphid</name>
    <dbReference type="NCBI Taxonomy" id="307492"/>
    <lineage>
        <taxon>Eukaryota</taxon>
        <taxon>Metazoa</taxon>
        <taxon>Ecdysozoa</taxon>
        <taxon>Arthropoda</taxon>
        <taxon>Hexapoda</taxon>
        <taxon>Insecta</taxon>
        <taxon>Pterygota</taxon>
        <taxon>Neoptera</taxon>
        <taxon>Paraneoptera</taxon>
        <taxon>Hemiptera</taxon>
        <taxon>Sternorrhyncha</taxon>
        <taxon>Aphidomorpha</taxon>
        <taxon>Aphidoidea</taxon>
        <taxon>Aphididae</taxon>
        <taxon>Aphidini</taxon>
        <taxon>Aphis</taxon>
        <taxon>Aphis</taxon>
    </lineage>
</organism>
<dbReference type="Proteomes" id="UP000478052">
    <property type="component" value="Unassembled WGS sequence"/>
</dbReference>
<sequence>CVFFVTPVYSITSRNNDSISNFGGGLRWKNKYPWCNIKDKSKHSAIFFKKIKKYKKKLMTGKGEFLLKTSIRPNRFFYMVVIKKLITVNT</sequence>
<evidence type="ECO:0000313" key="2">
    <source>
        <dbReference type="Proteomes" id="UP000478052"/>
    </source>
</evidence>
<name>A0A6G0WL83_APHCR</name>
<feature type="non-terminal residue" evidence="1">
    <location>
        <position position="1"/>
    </location>
</feature>